<organism evidence="16 17">
    <name type="scientific">Dentipellis fragilis</name>
    <dbReference type="NCBI Taxonomy" id="205917"/>
    <lineage>
        <taxon>Eukaryota</taxon>
        <taxon>Fungi</taxon>
        <taxon>Dikarya</taxon>
        <taxon>Basidiomycota</taxon>
        <taxon>Agaricomycotina</taxon>
        <taxon>Agaricomycetes</taxon>
        <taxon>Russulales</taxon>
        <taxon>Hericiaceae</taxon>
        <taxon>Dentipellis</taxon>
    </lineage>
</organism>
<dbReference type="OrthoDB" id="10260134at2759"/>
<dbReference type="InterPro" id="IPR001199">
    <property type="entry name" value="Cyt_B5-like_heme/steroid-bd"/>
</dbReference>
<dbReference type="GO" id="GO:0004768">
    <property type="term" value="F:stearoyl-CoA 9-desaturase activity"/>
    <property type="evidence" value="ECO:0007669"/>
    <property type="project" value="TreeGrafter"/>
</dbReference>
<evidence type="ECO:0000259" key="15">
    <source>
        <dbReference type="PROSITE" id="PS50255"/>
    </source>
</evidence>
<keyword evidence="9 14" id="KW-0560">Oxidoreductase</keyword>
<evidence type="ECO:0000256" key="7">
    <source>
        <dbReference type="ARBA" id="ARBA00022832"/>
    </source>
</evidence>
<comment type="similarity">
    <text evidence="2 14">Belongs to the fatty acid desaturase type 1 family.</text>
</comment>
<evidence type="ECO:0000256" key="13">
    <source>
        <dbReference type="ARBA" id="ARBA00023160"/>
    </source>
</evidence>
<dbReference type="InterPro" id="IPR018506">
    <property type="entry name" value="Cyt_B5_heme-BS"/>
</dbReference>
<evidence type="ECO:0000256" key="4">
    <source>
        <dbReference type="ARBA" id="ARBA00022617"/>
    </source>
</evidence>
<feature type="domain" description="Cytochrome b5 heme-binding" evidence="15">
    <location>
        <begin position="286"/>
        <end position="382"/>
    </location>
</feature>
<comment type="cofactor">
    <cofactor evidence="14">
        <name>Fe(2+)</name>
        <dbReference type="ChEBI" id="CHEBI:29033"/>
    </cofactor>
</comment>
<protein>
    <recommendedName>
        <fullName evidence="15">Cytochrome b5 heme-binding domain-containing protein</fullName>
    </recommendedName>
</protein>
<dbReference type="Proteomes" id="UP000298327">
    <property type="component" value="Unassembled WGS sequence"/>
</dbReference>
<dbReference type="PRINTS" id="PR00075">
    <property type="entry name" value="FACDDSATRASE"/>
</dbReference>
<dbReference type="PANTHER" id="PTHR11351">
    <property type="entry name" value="ACYL-COA DESATURASE"/>
    <property type="match status" value="1"/>
</dbReference>
<dbReference type="InterPro" id="IPR036400">
    <property type="entry name" value="Cyt_B5-like_heme/steroid_sf"/>
</dbReference>
<name>A0A4Y9YJX6_9AGAM</name>
<accession>A0A4Y9YJX6</accession>
<keyword evidence="12" id="KW-0472">Membrane</keyword>
<keyword evidence="4" id="KW-0349">Heme</keyword>
<keyword evidence="8" id="KW-1133">Transmembrane helix</keyword>
<dbReference type="GO" id="GO:0005789">
    <property type="term" value="C:endoplasmic reticulum membrane"/>
    <property type="evidence" value="ECO:0007669"/>
    <property type="project" value="TreeGrafter"/>
</dbReference>
<proteinExistence type="inferred from homology"/>
<evidence type="ECO:0000256" key="12">
    <source>
        <dbReference type="ARBA" id="ARBA00023136"/>
    </source>
</evidence>
<dbReference type="STRING" id="205917.A0A4Y9YJX6"/>
<dbReference type="PROSITE" id="PS00191">
    <property type="entry name" value="CYTOCHROME_B5_1"/>
    <property type="match status" value="1"/>
</dbReference>
<dbReference type="Gene3D" id="3.10.120.10">
    <property type="entry name" value="Cytochrome b5-like heme/steroid binding domain"/>
    <property type="match status" value="1"/>
</dbReference>
<keyword evidence="13 14" id="KW-0275">Fatty acid biosynthesis</keyword>
<dbReference type="InterPro" id="IPR015876">
    <property type="entry name" value="Acyl-CoA_DS"/>
</dbReference>
<evidence type="ECO:0000256" key="11">
    <source>
        <dbReference type="ARBA" id="ARBA00023098"/>
    </source>
</evidence>
<keyword evidence="10" id="KW-0408">Iron</keyword>
<dbReference type="GO" id="GO:0006636">
    <property type="term" value="P:unsaturated fatty acid biosynthetic process"/>
    <property type="evidence" value="ECO:0007669"/>
    <property type="project" value="TreeGrafter"/>
</dbReference>
<evidence type="ECO:0000256" key="10">
    <source>
        <dbReference type="ARBA" id="ARBA00023004"/>
    </source>
</evidence>
<reference evidence="16 17" key="1">
    <citation type="submission" date="2019-02" db="EMBL/GenBank/DDBJ databases">
        <title>Genome sequencing of the rare red list fungi Dentipellis fragilis.</title>
        <authorList>
            <person name="Buettner E."/>
            <person name="Kellner H."/>
        </authorList>
    </citation>
    <scope>NUCLEOTIDE SEQUENCE [LARGE SCALE GENOMIC DNA]</scope>
    <source>
        <strain evidence="16 17">DSM 105465</strain>
    </source>
</reference>
<evidence type="ECO:0000256" key="2">
    <source>
        <dbReference type="ARBA" id="ARBA00009295"/>
    </source>
</evidence>
<evidence type="ECO:0000256" key="6">
    <source>
        <dbReference type="ARBA" id="ARBA00022723"/>
    </source>
</evidence>
<evidence type="ECO:0000256" key="8">
    <source>
        <dbReference type="ARBA" id="ARBA00022989"/>
    </source>
</evidence>
<keyword evidence="17" id="KW-1185">Reference proteome</keyword>
<evidence type="ECO:0000313" key="17">
    <source>
        <dbReference type="Proteomes" id="UP000298327"/>
    </source>
</evidence>
<dbReference type="EMBL" id="SEOQ01000451">
    <property type="protein sequence ID" value="TFY62685.1"/>
    <property type="molecule type" value="Genomic_DNA"/>
</dbReference>
<evidence type="ECO:0000256" key="14">
    <source>
        <dbReference type="RuleBase" id="RU000581"/>
    </source>
</evidence>
<dbReference type="AlphaFoldDB" id="A0A4Y9YJX6"/>
<dbReference type="PROSITE" id="PS50255">
    <property type="entry name" value="CYTOCHROME_B5_2"/>
    <property type="match status" value="1"/>
</dbReference>
<gene>
    <name evidence="16" type="ORF">EVG20_g6608</name>
</gene>
<dbReference type="GO" id="GO:0005506">
    <property type="term" value="F:iron ion binding"/>
    <property type="evidence" value="ECO:0007669"/>
    <property type="project" value="TreeGrafter"/>
</dbReference>
<keyword evidence="6" id="KW-0479">Metal-binding</keyword>
<comment type="domain">
    <text evidence="14">The histidine box domains are involved in binding the catalytic metal ions.</text>
</comment>
<keyword evidence="3 14" id="KW-0444">Lipid biosynthesis</keyword>
<keyword evidence="7" id="KW-0276">Fatty acid metabolism</keyword>
<comment type="caution">
    <text evidence="16">The sequence shown here is derived from an EMBL/GenBank/DDBJ whole genome shotgun (WGS) entry which is preliminary data.</text>
</comment>
<keyword evidence="11" id="KW-0443">Lipid metabolism</keyword>
<evidence type="ECO:0000313" key="16">
    <source>
        <dbReference type="EMBL" id="TFY62685.1"/>
    </source>
</evidence>
<dbReference type="SUPFAM" id="SSF55856">
    <property type="entry name" value="Cytochrome b5-like heme/steroid binding domain"/>
    <property type="match status" value="1"/>
</dbReference>
<dbReference type="CDD" id="cd01060">
    <property type="entry name" value="Membrane-FADS-like"/>
    <property type="match status" value="1"/>
</dbReference>
<dbReference type="GO" id="GO:0020037">
    <property type="term" value="F:heme binding"/>
    <property type="evidence" value="ECO:0007669"/>
    <property type="project" value="InterPro"/>
</dbReference>
<evidence type="ECO:0000256" key="5">
    <source>
        <dbReference type="ARBA" id="ARBA00022692"/>
    </source>
</evidence>
<comment type="subcellular location">
    <subcellularLocation>
        <location evidence="1">Membrane</location>
        <topology evidence="1">Multi-pass membrane protein</topology>
    </subcellularLocation>
</comment>
<dbReference type="PANTHER" id="PTHR11351:SF31">
    <property type="entry name" value="DESATURASE 1, ISOFORM A-RELATED"/>
    <property type="match status" value="1"/>
</dbReference>
<evidence type="ECO:0000256" key="1">
    <source>
        <dbReference type="ARBA" id="ARBA00004141"/>
    </source>
</evidence>
<keyword evidence="5 14" id="KW-0812">Transmembrane</keyword>
<sequence>MDTICRCLRHRLHHRFTDDDEHDPYSATRGLFFSHVGWIFYKPQYTKIDLVDRADLDRDPVLTYCAYVMQSCVSSIGISKVNGFAEKPTAEITRAPAPLIAWHCTFLINSLAHWDGLQPFSDENTSRTNLVRFRPSCSLGAPHESRCTTLTCPGADPRPPDLRRRQPQLRECLPTSVPAPSYSQRQLDPDIGHFLAPGSCGTALQHAFPHDFRSGPSVLDWDPSKWIILALHRVGLTTGLRRARELDIADARSYMQQKEKQTMHHGSEAVTLPADGAGAIRGTWDGPTWDVEQVRAYVRAHGAACVVVVDGFAVDVTAYMREHPGGSMLLRKYAVRVGELQGSEEGEEGEWTRATWAFRGGLNNHSQAARKRMAELRIAQIAMAM</sequence>
<evidence type="ECO:0000256" key="9">
    <source>
        <dbReference type="ARBA" id="ARBA00023002"/>
    </source>
</evidence>
<evidence type="ECO:0000256" key="3">
    <source>
        <dbReference type="ARBA" id="ARBA00022516"/>
    </source>
</evidence>